<gene>
    <name evidence="7" type="ORF">HPB48_014268</name>
</gene>
<evidence type="ECO:0000313" key="7">
    <source>
        <dbReference type="EMBL" id="KAH9362950.1"/>
    </source>
</evidence>
<name>A0A9J6F9N9_HAELO</name>
<protein>
    <recommendedName>
        <fullName evidence="6">RING-type domain-containing protein</fullName>
    </recommendedName>
</protein>
<comment type="caution">
    <text evidence="7">The sequence shown here is derived from an EMBL/GenBank/DDBJ whole genome shotgun (WGS) entry which is preliminary data.</text>
</comment>
<dbReference type="EMBL" id="JABSTR010000001">
    <property type="protein sequence ID" value="KAH9362950.1"/>
    <property type="molecule type" value="Genomic_DNA"/>
</dbReference>
<evidence type="ECO:0000256" key="3">
    <source>
        <dbReference type="ARBA" id="ARBA00022833"/>
    </source>
</evidence>
<feature type="compositionally biased region" description="Basic and acidic residues" evidence="5">
    <location>
        <begin position="89"/>
        <end position="100"/>
    </location>
</feature>
<dbReference type="VEuPathDB" id="VectorBase:HLOH_061940"/>
<dbReference type="Pfam" id="PF13639">
    <property type="entry name" value="zf-RING_2"/>
    <property type="match status" value="1"/>
</dbReference>
<organism evidence="7 8">
    <name type="scientific">Haemaphysalis longicornis</name>
    <name type="common">Bush tick</name>
    <dbReference type="NCBI Taxonomy" id="44386"/>
    <lineage>
        <taxon>Eukaryota</taxon>
        <taxon>Metazoa</taxon>
        <taxon>Ecdysozoa</taxon>
        <taxon>Arthropoda</taxon>
        <taxon>Chelicerata</taxon>
        <taxon>Arachnida</taxon>
        <taxon>Acari</taxon>
        <taxon>Parasitiformes</taxon>
        <taxon>Ixodida</taxon>
        <taxon>Ixodoidea</taxon>
        <taxon>Ixodidae</taxon>
        <taxon>Haemaphysalinae</taxon>
        <taxon>Haemaphysalis</taxon>
    </lineage>
</organism>
<dbReference type="PANTHER" id="PTHR46171:SF3">
    <property type="entry name" value="GH10160P"/>
    <property type="match status" value="1"/>
</dbReference>
<dbReference type="SUPFAM" id="SSF57850">
    <property type="entry name" value="RING/U-box"/>
    <property type="match status" value="1"/>
</dbReference>
<dbReference type="Proteomes" id="UP000821853">
    <property type="component" value="Chromosome 1"/>
</dbReference>
<sequence length="603" mass="64641">MAFHGVRHLQDSPSATLPLQGASEEADASPLGECSLNTAEAVPEPTTSTSSTMEERCENSVQQAGSHAPPDLHGNKRAAPSPLHYSGDGADHEASEDLDRKKLRLSPEVADVESAAPAVIPPSALDEGSPTGAVRPISSSHGSSQRSNASPTSCTVKACQHRDVEPPGVAPHELPLSQPSTDQYGSFNQHLLSRCPSRRGPEESWRMQAASTSTDFGISYPVDFDSSTGSISSCDGTHMQTTTLIQSSVPELSQVAVNATAPSKPEASRAINVGKVSGQHRMDPYWGYVHNHQRAEPTFDKPERQMAVATAAPTAHETAKQHATGQSQADVSELERPIQRQLNAASQPASAHSTTTTIVASGGPRMAAHSDHLDNHQGAGSTFCCREPEILAVAGPSTPHQAELQPQLEASDPERLLELQQSESDDGGSSPVVSYEVAPDPYLDLPSPSHHLAYVAHESPMHGSDTSLSPPSSPHAFPPPGLLLHLHLIPSFSDLMAAYAPELLDFEEPEADEFDELMNLAETLEELNPPGMSQAEIECLESYQFIPQVDELETAFCVVCRSHYQAQELVLVLPCGHEFHSSCAEQWLQISRTCPICRRNASN</sequence>
<accession>A0A9J6F9N9</accession>
<evidence type="ECO:0000256" key="5">
    <source>
        <dbReference type="SAM" id="MobiDB-lite"/>
    </source>
</evidence>
<keyword evidence="8" id="KW-1185">Reference proteome</keyword>
<dbReference type="InterPro" id="IPR013083">
    <property type="entry name" value="Znf_RING/FYVE/PHD"/>
</dbReference>
<feature type="compositionally biased region" description="Polar residues" evidence="5">
    <location>
        <begin position="177"/>
        <end position="187"/>
    </location>
</feature>
<evidence type="ECO:0000259" key="6">
    <source>
        <dbReference type="PROSITE" id="PS50089"/>
    </source>
</evidence>
<keyword evidence="3" id="KW-0862">Zinc</keyword>
<dbReference type="GO" id="GO:0016567">
    <property type="term" value="P:protein ubiquitination"/>
    <property type="evidence" value="ECO:0007669"/>
    <property type="project" value="TreeGrafter"/>
</dbReference>
<feature type="region of interest" description="Disordered" evidence="5">
    <location>
        <begin position="1"/>
        <end position="187"/>
    </location>
</feature>
<keyword evidence="1" id="KW-0479">Metal-binding</keyword>
<proteinExistence type="predicted"/>
<dbReference type="GO" id="GO:0061630">
    <property type="term" value="F:ubiquitin protein ligase activity"/>
    <property type="evidence" value="ECO:0007669"/>
    <property type="project" value="TreeGrafter"/>
</dbReference>
<dbReference type="PROSITE" id="PS50089">
    <property type="entry name" value="ZF_RING_2"/>
    <property type="match status" value="1"/>
</dbReference>
<evidence type="ECO:0000313" key="8">
    <source>
        <dbReference type="Proteomes" id="UP000821853"/>
    </source>
</evidence>
<dbReference type="AlphaFoldDB" id="A0A9J6F9N9"/>
<dbReference type="InterPro" id="IPR001841">
    <property type="entry name" value="Znf_RING"/>
</dbReference>
<dbReference type="SMART" id="SM00184">
    <property type="entry name" value="RING"/>
    <property type="match status" value="1"/>
</dbReference>
<feature type="region of interest" description="Disordered" evidence="5">
    <location>
        <begin position="420"/>
        <end position="441"/>
    </location>
</feature>
<dbReference type="SMART" id="SM00744">
    <property type="entry name" value="RINGv"/>
    <property type="match status" value="1"/>
</dbReference>
<keyword evidence="2 4" id="KW-0863">Zinc-finger</keyword>
<feature type="domain" description="RING-type" evidence="6">
    <location>
        <begin position="557"/>
        <end position="598"/>
    </location>
</feature>
<reference evidence="7 8" key="1">
    <citation type="journal article" date="2020" name="Cell">
        <title>Large-Scale Comparative Analyses of Tick Genomes Elucidate Their Genetic Diversity and Vector Capacities.</title>
        <authorList>
            <consortium name="Tick Genome and Microbiome Consortium (TIGMIC)"/>
            <person name="Jia N."/>
            <person name="Wang J."/>
            <person name="Shi W."/>
            <person name="Du L."/>
            <person name="Sun Y."/>
            <person name="Zhan W."/>
            <person name="Jiang J.F."/>
            <person name="Wang Q."/>
            <person name="Zhang B."/>
            <person name="Ji P."/>
            <person name="Bell-Sakyi L."/>
            <person name="Cui X.M."/>
            <person name="Yuan T.T."/>
            <person name="Jiang B.G."/>
            <person name="Yang W.F."/>
            <person name="Lam T.T."/>
            <person name="Chang Q.C."/>
            <person name="Ding S.J."/>
            <person name="Wang X.J."/>
            <person name="Zhu J.G."/>
            <person name="Ruan X.D."/>
            <person name="Zhao L."/>
            <person name="Wei J.T."/>
            <person name="Ye R.Z."/>
            <person name="Que T.C."/>
            <person name="Du C.H."/>
            <person name="Zhou Y.H."/>
            <person name="Cheng J.X."/>
            <person name="Dai P.F."/>
            <person name="Guo W.B."/>
            <person name="Han X.H."/>
            <person name="Huang E.J."/>
            <person name="Li L.F."/>
            <person name="Wei W."/>
            <person name="Gao Y.C."/>
            <person name="Liu J.Z."/>
            <person name="Shao H.Z."/>
            <person name="Wang X."/>
            <person name="Wang C.C."/>
            <person name="Yang T.C."/>
            <person name="Huo Q.B."/>
            <person name="Li W."/>
            <person name="Chen H.Y."/>
            <person name="Chen S.E."/>
            <person name="Zhou L.G."/>
            <person name="Ni X.B."/>
            <person name="Tian J.H."/>
            <person name="Sheng Y."/>
            <person name="Liu T."/>
            <person name="Pan Y.S."/>
            <person name="Xia L.Y."/>
            <person name="Li J."/>
            <person name="Zhao F."/>
            <person name="Cao W.C."/>
        </authorList>
    </citation>
    <scope>NUCLEOTIDE SEQUENCE [LARGE SCALE GENOMIC DNA]</scope>
    <source>
        <strain evidence="7">HaeL-2018</strain>
    </source>
</reference>
<dbReference type="PANTHER" id="PTHR46171">
    <property type="entry name" value="GH10160P"/>
    <property type="match status" value="1"/>
</dbReference>
<dbReference type="OrthoDB" id="6516646at2759"/>
<evidence type="ECO:0000256" key="2">
    <source>
        <dbReference type="ARBA" id="ARBA00022771"/>
    </source>
</evidence>
<evidence type="ECO:0000256" key="4">
    <source>
        <dbReference type="PROSITE-ProRule" id="PRU00175"/>
    </source>
</evidence>
<dbReference type="InterPro" id="IPR011016">
    <property type="entry name" value="Znf_RING-CH"/>
</dbReference>
<dbReference type="Gene3D" id="3.30.40.10">
    <property type="entry name" value="Zinc/RING finger domain, C3HC4 (zinc finger)"/>
    <property type="match status" value="1"/>
</dbReference>
<dbReference type="GO" id="GO:0008270">
    <property type="term" value="F:zinc ion binding"/>
    <property type="evidence" value="ECO:0007669"/>
    <property type="project" value="UniProtKB-KW"/>
</dbReference>
<evidence type="ECO:0000256" key="1">
    <source>
        <dbReference type="ARBA" id="ARBA00022723"/>
    </source>
</evidence>
<feature type="compositionally biased region" description="Polar residues" evidence="5">
    <location>
        <begin position="137"/>
        <end position="155"/>
    </location>
</feature>